<keyword evidence="2" id="KW-0732">Signal</keyword>
<feature type="non-terminal residue" evidence="3">
    <location>
        <position position="1"/>
    </location>
</feature>
<feature type="region of interest" description="Disordered" evidence="1">
    <location>
        <begin position="29"/>
        <end position="138"/>
    </location>
</feature>
<evidence type="ECO:0000256" key="1">
    <source>
        <dbReference type="SAM" id="MobiDB-lite"/>
    </source>
</evidence>
<sequence>LQIYIGYLIACLIAKVYADSCCETSYNNHGTSNVPEGNRETDHEHNNNHYEFEDSRSIEDDSQHHHTNEYNTGESIDVYNDHRGQLQSSSYPSGDKTFNVLSSHGRENGFPHSSNHHRHRHSPSQETSYNEDPHKISY</sequence>
<evidence type="ECO:0000256" key="2">
    <source>
        <dbReference type="SAM" id="SignalP"/>
    </source>
</evidence>
<evidence type="ECO:0000313" key="3">
    <source>
        <dbReference type="EMBL" id="CDW50562.1"/>
    </source>
</evidence>
<feature type="chain" id="PRO_5005489499" evidence="2">
    <location>
        <begin position="19"/>
        <end position="138"/>
    </location>
</feature>
<protein>
    <submittedName>
        <fullName evidence="3">Uncharacterized protein</fullName>
    </submittedName>
</protein>
<name>A0A0K2VK36_LEPSM</name>
<feature type="compositionally biased region" description="Basic and acidic residues" evidence="1">
    <location>
        <begin position="37"/>
        <end position="68"/>
    </location>
</feature>
<feature type="signal peptide" evidence="2">
    <location>
        <begin position="1"/>
        <end position="18"/>
    </location>
</feature>
<dbReference type="AlphaFoldDB" id="A0A0K2VK36"/>
<reference evidence="3" key="1">
    <citation type="submission" date="2014-05" db="EMBL/GenBank/DDBJ databases">
        <authorList>
            <person name="Chronopoulou M."/>
        </authorList>
    </citation>
    <scope>NUCLEOTIDE SEQUENCE</scope>
    <source>
        <tissue evidence="3">Whole organism</tissue>
    </source>
</reference>
<organism evidence="3">
    <name type="scientific">Lepeophtheirus salmonis</name>
    <name type="common">Salmon louse</name>
    <name type="synonym">Caligus salmonis</name>
    <dbReference type="NCBI Taxonomy" id="72036"/>
    <lineage>
        <taxon>Eukaryota</taxon>
        <taxon>Metazoa</taxon>
        <taxon>Ecdysozoa</taxon>
        <taxon>Arthropoda</taxon>
        <taxon>Crustacea</taxon>
        <taxon>Multicrustacea</taxon>
        <taxon>Hexanauplia</taxon>
        <taxon>Copepoda</taxon>
        <taxon>Siphonostomatoida</taxon>
        <taxon>Caligidae</taxon>
        <taxon>Lepeophtheirus</taxon>
    </lineage>
</organism>
<dbReference type="EMBL" id="HACA01033201">
    <property type="protein sequence ID" value="CDW50562.1"/>
    <property type="molecule type" value="Transcribed_RNA"/>
</dbReference>
<accession>A0A0K2VK36</accession>
<proteinExistence type="predicted"/>